<comment type="caution">
    <text evidence="1">The sequence shown here is derived from an EMBL/GenBank/DDBJ whole genome shotgun (WGS) entry which is preliminary data.</text>
</comment>
<dbReference type="RefSeq" id="WP_135165965.1">
    <property type="nucleotide sequence ID" value="NZ_SPQS01000016.1"/>
</dbReference>
<evidence type="ECO:0000313" key="1">
    <source>
        <dbReference type="EMBL" id="TFV71686.1"/>
    </source>
</evidence>
<gene>
    <name evidence="1" type="ORF">E4K64_25500</name>
</gene>
<sequence length="415" mass="47080">MTARKCPPIGRPRKWKDADWDAAIKFFETTLHGSLKSLSPPDLPNYIVVWKRGRTDRRVRELLAAATERRCAAMVAAGLRTGEGKRASGTKSVTFATVEKFGRGLRYSDEAYSEYLARLEADETAESLGEAQKLYWPGLPTFHSVMRRRRQQLQSILSGKGFVGRGGRPRIFEEEVYAEAIRFLSTMSLTEYADHRQAVGALPSAQAILRRAARDPEFARELYSKRPKTEGLSYRYSNEVYEAAISKIGAHGWSAYLEECKPGVWPSLNAIYKRARGDKEFKARLNGKTRERFRLKRELRALTARRQKVALARPDGQLGFLLLQQDAYRMADKFVPRHYAREDRDDIKSDIVAAVLARELEIDEIGDNASWFISEHFRGGVFSSGKFSSLDAPVYDDSSLTYVDRLSSDDYSHIG</sequence>
<name>A0A4Y9NXX1_9BRAD</name>
<dbReference type="AlphaFoldDB" id="A0A4Y9NXX1"/>
<reference evidence="1 2" key="1">
    <citation type="submission" date="2019-03" db="EMBL/GenBank/DDBJ databases">
        <title>Bradyrhizobium strains diversity.</title>
        <authorList>
            <person name="Urquiaga M.C.O."/>
            <person name="Hungria M."/>
            <person name="Delamuta J.R.M."/>
            <person name="Klepa M.S."/>
        </authorList>
    </citation>
    <scope>NUCLEOTIDE SEQUENCE [LARGE SCALE GENOMIC DNA]</scope>
    <source>
        <strain evidence="1 2">CNPSo 3426</strain>
    </source>
</reference>
<protein>
    <submittedName>
        <fullName evidence="1">Uncharacterized protein</fullName>
    </submittedName>
</protein>
<organism evidence="1 2">
    <name type="scientific">Bradyrhizobium frederickii</name>
    <dbReference type="NCBI Taxonomy" id="2560054"/>
    <lineage>
        <taxon>Bacteria</taxon>
        <taxon>Pseudomonadati</taxon>
        <taxon>Pseudomonadota</taxon>
        <taxon>Alphaproteobacteria</taxon>
        <taxon>Hyphomicrobiales</taxon>
        <taxon>Nitrobacteraceae</taxon>
        <taxon>Bradyrhizobium</taxon>
    </lineage>
</organism>
<proteinExistence type="predicted"/>
<evidence type="ECO:0000313" key="2">
    <source>
        <dbReference type="Proteomes" id="UP000297700"/>
    </source>
</evidence>
<dbReference type="Proteomes" id="UP000297700">
    <property type="component" value="Unassembled WGS sequence"/>
</dbReference>
<accession>A0A4Y9NXX1</accession>
<dbReference type="EMBL" id="SPQS01000016">
    <property type="protein sequence ID" value="TFV71686.1"/>
    <property type="molecule type" value="Genomic_DNA"/>
</dbReference>